<gene>
    <name evidence="3" type="ORF">ANBU17_30130</name>
</gene>
<accession>A0A916QCL6</accession>
<name>A0A916QCL6_9FIRM</name>
<reference evidence="3" key="1">
    <citation type="submission" date="2020-06" db="EMBL/GenBank/DDBJ databases">
        <title>Characterization of fructooligosaccharide metabolism and fructooligosaccharide-degrading enzymes in human commensal butyrate producers.</title>
        <authorList>
            <person name="Tanno H."/>
            <person name="Fujii T."/>
            <person name="Hirano K."/>
            <person name="Maeno S."/>
            <person name="Tonozuka T."/>
            <person name="Sakamoto M."/>
            <person name="Ohkuma M."/>
            <person name="Tochio T."/>
            <person name="Endo A."/>
        </authorList>
    </citation>
    <scope>NUCLEOTIDE SEQUENCE</scope>
    <source>
        <strain evidence="3">JCM 17466</strain>
    </source>
</reference>
<dbReference type="PROSITE" id="PS50943">
    <property type="entry name" value="HTH_CROC1"/>
    <property type="match status" value="1"/>
</dbReference>
<dbReference type="SUPFAM" id="SSF47413">
    <property type="entry name" value="lambda repressor-like DNA-binding domains"/>
    <property type="match status" value="1"/>
</dbReference>
<evidence type="ECO:0000313" key="3">
    <source>
        <dbReference type="EMBL" id="GFO86666.1"/>
    </source>
</evidence>
<dbReference type="Gene3D" id="1.10.260.40">
    <property type="entry name" value="lambda repressor-like DNA-binding domains"/>
    <property type="match status" value="1"/>
</dbReference>
<dbReference type="AlphaFoldDB" id="A0A916QCL6"/>
<evidence type="ECO:0000313" key="4">
    <source>
        <dbReference type="Proteomes" id="UP000613208"/>
    </source>
</evidence>
<dbReference type="Proteomes" id="UP000613208">
    <property type="component" value="Unassembled WGS sequence"/>
</dbReference>
<evidence type="ECO:0000256" key="1">
    <source>
        <dbReference type="SAM" id="Coils"/>
    </source>
</evidence>
<dbReference type="GO" id="GO:0003677">
    <property type="term" value="F:DNA binding"/>
    <property type="evidence" value="ECO:0007669"/>
    <property type="project" value="InterPro"/>
</dbReference>
<keyword evidence="4" id="KW-1185">Reference proteome</keyword>
<organism evidence="3 4">
    <name type="scientific">Anaerostipes butyraticus</name>
    <dbReference type="NCBI Taxonomy" id="645466"/>
    <lineage>
        <taxon>Bacteria</taxon>
        <taxon>Bacillati</taxon>
        <taxon>Bacillota</taxon>
        <taxon>Clostridia</taxon>
        <taxon>Lachnospirales</taxon>
        <taxon>Lachnospiraceae</taxon>
        <taxon>Anaerostipes</taxon>
    </lineage>
</organism>
<comment type="caution">
    <text evidence="3">The sequence shown here is derived from an EMBL/GenBank/DDBJ whole genome shotgun (WGS) entry which is preliminary data.</text>
</comment>
<sequence length="262" mass="31080">MNGLKIIRIQCNYSVGELAAEIGVSRQMISAWENGKKSIPESRKMQLAEYFGVEPELIGEINEQKKRDIVNRTIYRWRNDKTEHFRFKPQKEDAEEPVIWLEKKERKNTISEELHKKKKEQKVLLERMKSQADQIKGNDINSRIASLNRWNDYYKLCADNFEQIMQKELHLKMYYFYKILEMQIVLGEVLGTADTMYKKIEEASIDDSVYSIERKFIKECAQYVKEHMKPAMEELEEANKEFVRQKEEADFFENSKSGPKGL</sequence>
<feature type="domain" description="HTH cro/C1-type" evidence="2">
    <location>
        <begin position="4"/>
        <end position="58"/>
    </location>
</feature>
<dbReference type="CDD" id="cd00093">
    <property type="entry name" value="HTH_XRE"/>
    <property type="match status" value="1"/>
</dbReference>
<evidence type="ECO:0000259" key="2">
    <source>
        <dbReference type="PROSITE" id="PS50943"/>
    </source>
</evidence>
<dbReference type="InterPro" id="IPR010982">
    <property type="entry name" value="Lambda_DNA-bd_dom_sf"/>
</dbReference>
<keyword evidence="1" id="KW-0175">Coiled coil</keyword>
<feature type="coiled-coil region" evidence="1">
    <location>
        <begin position="228"/>
        <end position="255"/>
    </location>
</feature>
<dbReference type="EMBL" id="BLYI01000070">
    <property type="protein sequence ID" value="GFO86666.1"/>
    <property type="molecule type" value="Genomic_DNA"/>
</dbReference>
<dbReference type="InterPro" id="IPR001387">
    <property type="entry name" value="Cro/C1-type_HTH"/>
</dbReference>
<dbReference type="SMART" id="SM00530">
    <property type="entry name" value="HTH_XRE"/>
    <property type="match status" value="1"/>
</dbReference>
<proteinExistence type="predicted"/>
<dbReference type="Pfam" id="PF01381">
    <property type="entry name" value="HTH_3"/>
    <property type="match status" value="1"/>
</dbReference>
<protein>
    <recommendedName>
        <fullName evidence="2">HTH cro/C1-type domain-containing protein</fullName>
    </recommendedName>
</protein>
<feature type="coiled-coil region" evidence="1">
    <location>
        <begin position="101"/>
        <end position="138"/>
    </location>
</feature>
<dbReference type="RefSeq" id="WP_201312310.1">
    <property type="nucleotide sequence ID" value="NZ_BLYI01000070.1"/>
</dbReference>